<dbReference type="HAMAP" id="MF_00237">
    <property type="entry name" value="TatB"/>
    <property type="match status" value="1"/>
</dbReference>
<feature type="region of interest" description="Disordered" evidence="10">
    <location>
        <begin position="97"/>
        <end position="120"/>
    </location>
</feature>
<feature type="transmembrane region" description="Helical" evidence="11">
    <location>
        <begin position="6"/>
        <end position="22"/>
    </location>
</feature>
<dbReference type="EMBL" id="JADZLT010000052">
    <property type="protein sequence ID" value="MBH0238968.1"/>
    <property type="molecule type" value="Genomic_DNA"/>
</dbReference>
<feature type="compositionally biased region" description="Low complexity" evidence="10">
    <location>
        <begin position="136"/>
        <end position="149"/>
    </location>
</feature>
<protein>
    <recommendedName>
        <fullName evidence="9">Sec-independent protein translocase protein TatB</fullName>
    </recommendedName>
</protein>
<evidence type="ECO:0000256" key="1">
    <source>
        <dbReference type="ARBA" id="ARBA00004167"/>
    </source>
</evidence>
<dbReference type="GO" id="GO:0043953">
    <property type="term" value="P:protein transport by the Tat complex"/>
    <property type="evidence" value="ECO:0007669"/>
    <property type="project" value="UniProtKB-UniRule"/>
</dbReference>
<keyword evidence="6 9" id="KW-1133">Transmembrane helix</keyword>
<comment type="similarity">
    <text evidence="9">Belongs to the TatB family.</text>
</comment>
<comment type="function">
    <text evidence="9">Part of the twin-arginine translocation (Tat) system that transports large folded proteins containing a characteristic twin-arginine motif in their signal peptide across membranes. Together with TatC, TatB is part of a receptor directly interacting with Tat signal peptides. TatB may form an oligomeric binding site that transiently accommodates folded Tat precursor proteins before their translocation.</text>
</comment>
<comment type="subunit">
    <text evidence="9">The Tat system comprises two distinct complexes: a TatABC complex, containing multiple copies of TatA, TatB and TatC subunits, and a separate TatA complex, containing only TatA subunits. Substrates initially bind to the TatABC complex, which probably triggers association of the separate TatA complex to form the active translocon.</text>
</comment>
<dbReference type="InterPro" id="IPR018448">
    <property type="entry name" value="TatB"/>
</dbReference>
<dbReference type="AlphaFoldDB" id="A0A931I467"/>
<feature type="region of interest" description="Disordered" evidence="10">
    <location>
        <begin position="136"/>
        <end position="217"/>
    </location>
</feature>
<keyword evidence="5 9" id="KW-0653">Protein transport</keyword>
<evidence type="ECO:0000313" key="13">
    <source>
        <dbReference type="Proteomes" id="UP000631694"/>
    </source>
</evidence>
<feature type="compositionally biased region" description="Low complexity" evidence="10">
    <location>
        <begin position="104"/>
        <end position="120"/>
    </location>
</feature>
<evidence type="ECO:0000256" key="9">
    <source>
        <dbReference type="HAMAP-Rule" id="MF_00237"/>
    </source>
</evidence>
<name>A0A931I467_9HYPH</name>
<feature type="compositionally biased region" description="Pro residues" evidence="10">
    <location>
        <begin position="152"/>
        <end position="165"/>
    </location>
</feature>
<dbReference type="Proteomes" id="UP000631694">
    <property type="component" value="Unassembled WGS sequence"/>
</dbReference>
<evidence type="ECO:0000256" key="3">
    <source>
        <dbReference type="ARBA" id="ARBA00022475"/>
    </source>
</evidence>
<evidence type="ECO:0000256" key="7">
    <source>
        <dbReference type="ARBA" id="ARBA00023010"/>
    </source>
</evidence>
<sequence length="217" mass="21792">MFDIGWTELLIVAVVAILVVGPKDLPRLLRTVGQFVSKGRRMAGEFQNQFNAALREAEREIDIEEARKVVSDVKALNPLEGVKKALDPIRTAGEDLKRDIRTIGSPATPPAATSTPSAVTTGASAAAAATAGPGAAAAHAAPAEPASTPRPVDVPAPTIVPPAEPPSFAEPAAPPPAPAASSPQAPASEMAPPAPQSPTAAPTPAAPIKTGPAGEGA</sequence>
<dbReference type="PANTHER" id="PTHR33162:SF1">
    <property type="entry name" value="SEC-INDEPENDENT PROTEIN TRANSLOCASE PROTEIN TATA, CHLOROPLASTIC"/>
    <property type="match status" value="1"/>
</dbReference>
<reference evidence="12" key="1">
    <citation type="submission" date="2020-12" db="EMBL/GenBank/DDBJ databases">
        <title>Methylobrevis albus sp. nov., isolated from fresh water lack sediment.</title>
        <authorList>
            <person name="Zou Q."/>
        </authorList>
    </citation>
    <scope>NUCLEOTIDE SEQUENCE</scope>
    <source>
        <strain evidence="12">L22</strain>
    </source>
</reference>
<dbReference type="Gene3D" id="1.20.5.3310">
    <property type="match status" value="1"/>
</dbReference>
<dbReference type="RefSeq" id="WP_197312049.1">
    <property type="nucleotide sequence ID" value="NZ_JADZLT010000052.1"/>
</dbReference>
<comment type="subcellular location">
    <subcellularLocation>
        <location evidence="9">Cell membrane</location>
        <topology evidence="9">Single-pass membrane protein</topology>
    </subcellularLocation>
    <subcellularLocation>
        <location evidence="1">Membrane</location>
        <topology evidence="1">Single-pass membrane protein</topology>
    </subcellularLocation>
</comment>
<keyword evidence="2 9" id="KW-0813">Transport</keyword>
<dbReference type="PRINTS" id="PR01506">
    <property type="entry name" value="TATBPROTEIN"/>
</dbReference>
<keyword evidence="4 9" id="KW-0812">Transmembrane</keyword>
<comment type="caution">
    <text evidence="12">The sequence shown here is derived from an EMBL/GenBank/DDBJ whole genome shotgun (WGS) entry which is preliminary data.</text>
</comment>
<evidence type="ECO:0000256" key="6">
    <source>
        <dbReference type="ARBA" id="ARBA00022989"/>
    </source>
</evidence>
<proteinExistence type="inferred from homology"/>
<keyword evidence="3 9" id="KW-1003">Cell membrane</keyword>
<dbReference type="PANTHER" id="PTHR33162">
    <property type="entry name" value="SEC-INDEPENDENT PROTEIN TRANSLOCASE PROTEIN TATA, CHLOROPLASTIC"/>
    <property type="match status" value="1"/>
</dbReference>
<evidence type="ECO:0000256" key="8">
    <source>
        <dbReference type="ARBA" id="ARBA00023136"/>
    </source>
</evidence>
<evidence type="ECO:0000256" key="2">
    <source>
        <dbReference type="ARBA" id="ARBA00022448"/>
    </source>
</evidence>
<gene>
    <name evidence="9 12" type="primary">tatB</name>
    <name evidence="12" type="ORF">I5731_14135</name>
</gene>
<feature type="compositionally biased region" description="Low complexity" evidence="10">
    <location>
        <begin position="179"/>
        <end position="217"/>
    </location>
</feature>
<keyword evidence="13" id="KW-1185">Reference proteome</keyword>
<dbReference type="NCBIfam" id="TIGR01410">
    <property type="entry name" value="tatB"/>
    <property type="match status" value="1"/>
</dbReference>
<dbReference type="GO" id="GO:0008320">
    <property type="term" value="F:protein transmembrane transporter activity"/>
    <property type="evidence" value="ECO:0007669"/>
    <property type="project" value="UniProtKB-UniRule"/>
</dbReference>
<evidence type="ECO:0000256" key="5">
    <source>
        <dbReference type="ARBA" id="ARBA00022927"/>
    </source>
</evidence>
<keyword evidence="7 9" id="KW-0811">Translocation</keyword>
<evidence type="ECO:0000256" key="11">
    <source>
        <dbReference type="SAM" id="Phobius"/>
    </source>
</evidence>
<keyword evidence="8 9" id="KW-0472">Membrane</keyword>
<evidence type="ECO:0000313" key="12">
    <source>
        <dbReference type="EMBL" id="MBH0238968.1"/>
    </source>
</evidence>
<dbReference type="InterPro" id="IPR003369">
    <property type="entry name" value="TatA/B/E"/>
</dbReference>
<evidence type="ECO:0000256" key="10">
    <source>
        <dbReference type="SAM" id="MobiDB-lite"/>
    </source>
</evidence>
<accession>A0A931I467</accession>
<dbReference type="Pfam" id="PF02416">
    <property type="entry name" value="TatA_B_E"/>
    <property type="match status" value="1"/>
</dbReference>
<evidence type="ECO:0000256" key="4">
    <source>
        <dbReference type="ARBA" id="ARBA00022692"/>
    </source>
</evidence>
<organism evidence="12 13">
    <name type="scientific">Methylobrevis albus</name>
    <dbReference type="NCBI Taxonomy" id="2793297"/>
    <lineage>
        <taxon>Bacteria</taxon>
        <taxon>Pseudomonadati</taxon>
        <taxon>Pseudomonadota</taxon>
        <taxon>Alphaproteobacteria</taxon>
        <taxon>Hyphomicrobiales</taxon>
        <taxon>Pleomorphomonadaceae</taxon>
        <taxon>Methylobrevis</taxon>
    </lineage>
</organism>
<dbReference type="GO" id="GO:0033281">
    <property type="term" value="C:TAT protein transport complex"/>
    <property type="evidence" value="ECO:0007669"/>
    <property type="project" value="UniProtKB-UniRule"/>
</dbReference>